<evidence type="ECO:0000256" key="4">
    <source>
        <dbReference type="ARBA" id="ARBA00023242"/>
    </source>
</evidence>
<evidence type="ECO:0000313" key="7">
    <source>
        <dbReference type="Proteomes" id="UP000728032"/>
    </source>
</evidence>
<dbReference type="GO" id="GO:0006606">
    <property type="term" value="P:protein import into nucleus"/>
    <property type="evidence" value="ECO:0007669"/>
    <property type="project" value="TreeGrafter"/>
</dbReference>
<organism evidence="6">
    <name type="scientific">Oppiella nova</name>
    <dbReference type="NCBI Taxonomy" id="334625"/>
    <lineage>
        <taxon>Eukaryota</taxon>
        <taxon>Metazoa</taxon>
        <taxon>Ecdysozoa</taxon>
        <taxon>Arthropoda</taxon>
        <taxon>Chelicerata</taxon>
        <taxon>Arachnida</taxon>
        <taxon>Acari</taxon>
        <taxon>Acariformes</taxon>
        <taxon>Sarcoptiformes</taxon>
        <taxon>Oribatida</taxon>
        <taxon>Brachypylina</taxon>
        <taxon>Oppioidea</taxon>
        <taxon>Oppiidae</taxon>
        <taxon>Oppiella</taxon>
    </lineage>
</organism>
<keyword evidence="4 5" id="KW-0539">Nucleus</keyword>
<evidence type="ECO:0000313" key="6">
    <source>
        <dbReference type="EMBL" id="CAD7642244.1"/>
    </source>
</evidence>
<keyword evidence="5" id="KW-0811">Translocation</keyword>
<keyword evidence="5" id="KW-0509">mRNA transport</keyword>
<keyword evidence="5" id="KW-0813">Transport</keyword>
<dbReference type="InterPro" id="IPR007231">
    <property type="entry name" value="Nucleoporin_int_Nup93/Nic96"/>
</dbReference>
<dbReference type="GO" id="GO:0016973">
    <property type="term" value="P:poly(A)+ mRNA export from nucleus"/>
    <property type="evidence" value="ECO:0007669"/>
    <property type="project" value="TreeGrafter"/>
</dbReference>
<evidence type="ECO:0000256" key="5">
    <source>
        <dbReference type="RuleBase" id="RU364035"/>
    </source>
</evidence>
<keyword evidence="7" id="KW-1185">Reference proteome</keyword>
<dbReference type="EMBL" id="CAJPVJ010001034">
    <property type="protein sequence ID" value="CAG2163928.1"/>
    <property type="molecule type" value="Genomic_DNA"/>
</dbReference>
<evidence type="ECO:0000256" key="3">
    <source>
        <dbReference type="ARBA" id="ARBA00023132"/>
    </source>
</evidence>
<reference evidence="6" key="1">
    <citation type="submission" date="2020-11" db="EMBL/GenBank/DDBJ databases">
        <authorList>
            <person name="Tran Van P."/>
        </authorList>
    </citation>
    <scope>NUCLEOTIDE SEQUENCE</scope>
</reference>
<dbReference type="OrthoDB" id="1918363at2759"/>
<keyword evidence="5" id="KW-0653">Protein transport</keyword>
<dbReference type="AlphaFoldDB" id="A0A7R9QEU2"/>
<keyword evidence="3 5" id="KW-0906">Nuclear pore complex</keyword>
<protein>
    <recommendedName>
        <fullName evidence="5">Nuclear pore protein</fullName>
    </recommendedName>
</protein>
<gene>
    <name evidence="6" type="ORF">ONB1V03_LOCUS3489</name>
</gene>
<dbReference type="PANTHER" id="PTHR11225">
    <property type="entry name" value="NUCLEAR PORE COMPLEX PROTEIN NUP93 NUCLEOPORIN NUP93 DEAD EYE PROTEIN"/>
    <property type="match status" value="1"/>
</dbReference>
<dbReference type="Proteomes" id="UP000728032">
    <property type="component" value="Unassembled WGS sequence"/>
</dbReference>
<comment type="subcellular location">
    <subcellularLocation>
        <location evidence="1 5">Nucleus</location>
        <location evidence="1 5">Nuclear pore complex</location>
    </subcellularLocation>
</comment>
<proteinExistence type="inferred from homology"/>
<accession>A0A7R9QEU2</accession>
<keyword evidence="5" id="KW-0472">Membrane</keyword>
<dbReference type="GO" id="GO:0005643">
    <property type="term" value="C:nuclear pore"/>
    <property type="evidence" value="ECO:0007669"/>
    <property type="project" value="UniProtKB-SubCell"/>
</dbReference>
<evidence type="ECO:0000256" key="2">
    <source>
        <dbReference type="ARBA" id="ARBA00010186"/>
    </source>
</evidence>
<comment type="similarity">
    <text evidence="2 5">Belongs to the nucleoporin interacting component (NIC) family.</text>
</comment>
<dbReference type="PANTHER" id="PTHR11225:SF4">
    <property type="entry name" value="NUCLEAR PORE COMPLEX PROTEIN NUP93"/>
    <property type="match status" value="1"/>
</dbReference>
<sequence>MESMDTGFDDLLHRAEQLTAEIDGESELPRIERNLRQLLDAGEQLWSRTSASASRQTNDVRASVLLGSKGYDLQKVSQQLDSLSSTKKLTPIESIAETDIKGFLKSERENAIIRIIDDIRKSTIERADKLYMDSLQRQWEEEKFKILNALVGPEEDMSDFTSSFDITSIRPQTMSPVVTPRTRLYFEPTLIDTSAITAMNGTEMAFAKEVIKYVDKVVFGTVRSNISNTFFTKVAKETIGESLMIDMWEMVSTLISNEIPVSVDCEPLVNRSDPKVNAFLIRQSKLFLERKFVQSIQSVVNPSVVSTLTPSPSVLYKLIKDYLIIKTPFLTNSSLNVSFGSSNISNNSEDGLVDGIPIWCFIWYCLRAGSVEAAIEVAQKGPIWVINEFINVLREYKQSEDKRLNQKTENQIKLLYKKTIRLSNDVYKKTVFSMLGSCGVSEFPSDVMDKVDDFLWLRLSQIQSYDKDSEASELSFMSSSSPQLSSDKLTYSRLKQQISEEYGESYFNAKDQPFMYFKALFLTNQLEAAIEFLFRIDAYRSHAIHIAIALNEMNLLIIPLLHLKVPLISKQATDPSGVQRLNFAKLMTIYTRKFEENNSIEAIYYFYLLRNIKTASGENLFTTCVSKLVRDTKNYDTLLGYIGEDGCRIPGTIDKFNNDVNAIIDQVATDLEEGGAFEDAVKLYDLGSKHNNVLQLLNKMLSPLVPERKVVDSKRTRLETLALKLAERYCSQENNASPEVSQTFYLLIDLMTFFDYFHNQQYNDALDTIMKLKIIPLRSADIDMKVNQFNRYSEEIRRNIADILLATMNILYSQYKQIKSSTPQTTNKFGIIGDLDNKEQICVELRAKARAIITYAGMIPYRMPGDSNARLVQLEVLMN</sequence>
<dbReference type="GO" id="GO:0017056">
    <property type="term" value="F:structural constituent of nuclear pore"/>
    <property type="evidence" value="ECO:0007669"/>
    <property type="project" value="InterPro"/>
</dbReference>
<dbReference type="Pfam" id="PF04097">
    <property type="entry name" value="Nic96"/>
    <property type="match status" value="1"/>
</dbReference>
<dbReference type="EMBL" id="OC915859">
    <property type="protein sequence ID" value="CAD7642244.1"/>
    <property type="molecule type" value="Genomic_DNA"/>
</dbReference>
<evidence type="ECO:0000256" key="1">
    <source>
        <dbReference type="ARBA" id="ARBA00004567"/>
    </source>
</evidence>
<name>A0A7R9QEU2_9ACAR</name>